<sequence length="460" mass="50845">MDGTITILKRFISTTMLISILLLVLNLLLLGLWIFKGMNEGNSPNTVVRQVAENLKVSGQSYSLAPEAAQLLDQHRAWAMLLDQSGQLVWSHKLPEELPASYSITDVAKFSRSFLMDYPVFVWEVGEGLVVAGYPKHSLAKYQNIYPVGWVEELPTKTALLLIANIVLVLLLSLFIGSRLIRSIRPLTRGIQALADDTEVHVEPVGVLRELAKRINGVSELLKQKRSALISRDEARSNWIAGISHDIRTPLSLVLGYASVLEENAELPEESRHQAGMITRQGEKLRTLISDLNLVSMLEYEMQPLQIKLLRLSALARNAASEYLNNGLAEQFVLEVDIADEGVQVQGDEKLLLRAIANLIQNCINHNPGGCRIVLQTLTGTDKNIGRLIVADDGRGIPPDRIPDLLELPYSAKRQRPLQDGHGLGLPMVARIAKAHHGRLILSSGSDSGLTAELELPRHK</sequence>
<keyword evidence="12 13" id="KW-0472">Membrane</keyword>
<dbReference type="InterPro" id="IPR003594">
    <property type="entry name" value="HATPase_dom"/>
</dbReference>
<evidence type="ECO:0000256" key="2">
    <source>
        <dbReference type="ARBA" id="ARBA00004370"/>
    </source>
</evidence>
<dbReference type="EMBL" id="JABWCS010000193">
    <property type="protein sequence ID" value="NUU59837.1"/>
    <property type="molecule type" value="Genomic_DNA"/>
</dbReference>
<evidence type="ECO:0000256" key="12">
    <source>
        <dbReference type="ARBA" id="ARBA00023136"/>
    </source>
</evidence>
<dbReference type="SMART" id="SM00387">
    <property type="entry name" value="HATPase_c"/>
    <property type="match status" value="1"/>
</dbReference>
<dbReference type="PRINTS" id="PR00344">
    <property type="entry name" value="BCTRLSENSOR"/>
</dbReference>
<keyword evidence="7" id="KW-0547">Nucleotide-binding</keyword>
<keyword evidence="10 13" id="KW-1133">Transmembrane helix</keyword>
<feature type="transmembrane region" description="Helical" evidence="13">
    <location>
        <begin position="12"/>
        <end position="35"/>
    </location>
</feature>
<dbReference type="InterPro" id="IPR036890">
    <property type="entry name" value="HATPase_C_sf"/>
</dbReference>
<keyword evidence="6 13" id="KW-0812">Transmembrane</keyword>
<dbReference type="CDD" id="cd00075">
    <property type="entry name" value="HATPase"/>
    <property type="match status" value="1"/>
</dbReference>
<evidence type="ECO:0000313" key="15">
    <source>
        <dbReference type="EMBL" id="NUU59837.1"/>
    </source>
</evidence>
<reference evidence="15" key="1">
    <citation type="submission" date="2020-06" db="EMBL/GenBank/DDBJ databases">
        <title>Paenibacillus sp. nov., isolated from soil.</title>
        <authorList>
            <person name="Seo Y.L."/>
        </authorList>
    </citation>
    <scope>NUCLEOTIDE SEQUENCE [LARGE SCALE GENOMIC DNA]</scope>
    <source>
        <strain evidence="15">JW14</strain>
    </source>
</reference>
<dbReference type="GO" id="GO:0000155">
    <property type="term" value="F:phosphorelay sensor kinase activity"/>
    <property type="evidence" value="ECO:0007669"/>
    <property type="project" value="InterPro"/>
</dbReference>
<evidence type="ECO:0000256" key="13">
    <source>
        <dbReference type="SAM" id="Phobius"/>
    </source>
</evidence>
<dbReference type="PANTHER" id="PTHR45436">
    <property type="entry name" value="SENSOR HISTIDINE KINASE YKOH"/>
    <property type="match status" value="1"/>
</dbReference>
<dbReference type="GO" id="GO:0005524">
    <property type="term" value="F:ATP binding"/>
    <property type="evidence" value="ECO:0007669"/>
    <property type="project" value="UniProtKB-KW"/>
</dbReference>
<dbReference type="RefSeq" id="WP_175370458.1">
    <property type="nucleotide sequence ID" value="NZ_JABWCS010000193.1"/>
</dbReference>
<dbReference type="InterPro" id="IPR050428">
    <property type="entry name" value="TCS_sensor_his_kinase"/>
</dbReference>
<evidence type="ECO:0000256" key="8">
    <source>
        <dbReference type="ARBA" id="ARBA00022777"/>
    </source>
</evidence>
<keyword evidence="5" id="KW-0808">Transferase</keyword>
<comment type="subcellular location">
    <subcellularLocation>
        <location evidence="2">Membrane</location>
    </subcellularLocation>
</comment>
<evidence type="ECO:0000256" key="9">
    <source>
        <dbReference type="ARBA" id="ARBA00022840"/>
    </source>
</evidence>
<gene>
    <name evidence="15" type="ORF">HPT30_05640</name>
</gene>
<dbReference type="InterPro" id="IPR005467">
    <property type="entry name" value="His_kinase_dom"/>
</dbReference>
<keyword evidence="11" id="KW-0902">Two-component regulatory system</keyword>
<name>A0A850EK71_9BACL</name>
<dbReference type="PROSITE" id="PS50109">
    <property type="entry name" value="HIS_KIN"/>
    <property type="match status" value="1"/>
</dbReference>
<dbReference type="Gene3D" id="3.30.565.10">
    <property type="entry name" value="Histidine kinase-like ATPase, C-terminal domain"/>
    <property type="match status" value="1"/>
</dbReference>
<evidence type="ECO:0000256" key="5">
    <source>
        <dbReference type="ARBA" id="ARBA00022679"/>
    </source>
</evidence>
<dbReference type="Pfam" id="PF00512">
    <property type="entry name" value="HisKA"/>
    <property type="match status" value="1"/>
</dbReference>
<feature type="domain" description="Histidine kinase" evidence="14">
    <location>
        <begin position="242"/>
        <end position="460"/>
    </location>
</feature>
<evidence type="ECO:0000256" key="3">
    <source>
        <dbReference type="ARBA" id="ARBA00012438"/>
    </source>
</evidence>
<comment type="caution">
    <text evidence="15">The sequence shown here is derived from an EMBL/GenBank/DDBJ whole genome shotgun (WGS) entry which is preliminary data.</text>
</comment>
<dbReference type="Gene3D" id="1.10.287.130">
    <property type="match status" value="1"/>
</dbReference>
<organism evidence="15 16">
    <name type="scientific">Paenibacillus agri</name>
    <dbReference type="NCBI Taxonomy" id="2744309"/>
    <lineage>
        <taxon>Bacteria</taxon>
        <taxon>Bacillati</taxon>
        <taxon>Bacillota</taxon>
        <taxon>Bacilli</taxon>
        <taxon>Bacillales</taxon>
        <taxon>Paenibacillaceae</taxon>
        <taxon>Paenibacillus</taxon>
    </lineage>
</organism>
<dbReference type="EC" id="2.7.13.3" evidence="3"/>
<dbReference type="AlphaFoldDB" id="A0A850EK71"/>
<keyword evidence="9" id="KW-0067">ATP-binding</keyword>
<dbReference type="Proteomes" id="UP000564806">
    <property type="component" value="Unassembled WGS sequence"/>
</dbReference>
<dbReference type="InterPro" id="IPR003661">
    <property type="entry name" value="HisK_dim/P_dom"/>
</dbReference>
<evidence type="ECO:0000313" key="16">
    <source>
        <dbReference type="Proteomes" id="UP000564806"/>
    </source>
</evidence>
<evidence type="ECO:0000256" key="11">
    <source>
        <dbReference type="ARBA" id="ARBA00023012"/>
    </source>
</evidence>
<dbReference type="CDD" id="cd00082">
    <property type="entry name" value="HisKA"/>
    <property type="match status" value="1"/>
</dbReference>
<keyword evidence="4" id="KW-0597">Phosphoprotein</keyword>
<evidence type="ECO:0000256" key="7">
    <source>
        <dbReference type="ARBA" id="ARBA00022741"/>
    </source>
</evidence>
<dbReference type="Pfam" id="PF02518">
    <property type="entry name" value="HATPase_c"/>
    <property type="match status" value="1"/>
</dbReference>
<evidence type="ECO:0000259" key="14">
    <source>
        <dbReference type="PROSITE" id="PS50109"/>
    </source>
</evidence>
<protein>
    <recommendedName>
        <fullName evidence="3">histidine kinase</fullName>
        <ecNumber evidence="3">2.7.13.3</ecNumber>
    </recommendedName>
</protein>
<comment type="catalytic activity">
    <reaction evidence="1">
        <text>ATP + protein L-histidine = ADP + protein N-phospho-L-histidine.</text>
        <dbReference type="EC" id="2.7.13.3"/>
    </reaction>
</comment>
<keyword evidence="8 15" id="KW-0418">Kinase</keyword>
<evidence type="ECO:0000256" key="10">
    <source>
        <dbReference type="ARBA" id="ARBA00022989"/>
    </source>
</evidence>
<keyword evidence="16" id="KW-1185">Reference proteome</keyword>
<evidence type="ECO:0000256" key="6">
    <source>
        <dbReference type="ARBA" id="ARBA00022692"/>
    </source>
</evidence>
<dbReference type="InterPro" id="IPR036097">
    <property type="entry name" value="HisK_dim/P_sf"/>
</dbReference>
<evidence type="ECO:0000256" key="1">
    <source>
        <dbReference type="ARBA" id="ARBA00000085"/>
    </source>
</evidence>
<proteinExistence type="predicted"/>
<accession>A0A850EK71</accession>
<dbReference type="InterPro" id="IPR004358">
    <property type="entry name" value="Sig_transdc_His_kin-like_C"/>
</dbReference>
<feature type="transmembrane region" description="Helical" evidence="13">
    <location>
        <begin position="159"/>
        <end position="181"/>
    </location>
</feature>
<dbReference type="GO" id="GO:0016020">
    <property type="term" value="C:membrane"/>
    <property type="evidence" value="ECO:0007669"/>
    <property type="project" value="UniProtKB-SubCell"/>
</dbReference>
<dbReference type="PANTHER" id="PTHR45436:SF5">
    <property type="entry name" value="SENSOR HISTIDINE KINASE TRCS"/>
    <property type="match status" value="1"/>
</dbReference>
<dbReference type="SMART" id="SM00388">
    <property type="entry name" value="HisKA"/>
    <property type="match status" value="1"/>
</dbReference>
<dbReference type="SUPFAM" id="SSF47384">
    <property type="entry name" value="Homodimeric domain of signal transducing histidine kinase"/>
    <property type="match status" value="1"/>
</dbReference>
<dbReference type="SUPFAM" id="SSF55874">
    <property type="entry name" value="ATPase domain of HSP90 chaperone/DNA topoisomerase II/histidine kinase"/>
    <property type="match status" value="1"/>
</dbReference>
<evidence type="ECO:0000256" key="4">
    <source>
        <dbReference type="ARBA" id="ARBA00022553"/>
    </source>
</evidence>